<evidence type="ECO:0000256" key="1">
    <source>
        <dbReference type="SAM" id="Phobius"/>
    </source>
</evidence>
<sequence>MNKFTKQCVAAFVSLAMAGTLCVAGAVVANNVAFANSPSAESAKPAPWSEAGKKLTGSITITKYKDETDEKGNQKKATPVKGAKFKVCKVTNFDLTKYDQWLDVAAKVPTLNANPNDSSAGLSFDNGTENPTNDNGVAKFDKLGIGLYKVEETSVPDGYEKLPQPFFMTIPQIANESGKTTYTYDVEVDPKNAYTKDAIKKTVDTTGMVGTKDDLPYTISTSVVTTSGTPVKDRTADDYQGFAVWDDALKSAYDSNKDVVKSVKIGTTEIKNSTGKEDKYKVAVVATPGDNTRQRITVLFTDAGLGEIANALKTSPNAKLTVELKFTLKADAPAGELVNKYGYQPGYKKGTPVKDQPKPVNPTPNPDSKVTLVKFQIKKISSTDGKAIKGAKFAVFAKKTEADACAADASRSTDKCKNKSSKGFATDTETADTGLTAAGFKAKVGQKFYVVETKAPDNYVLAPKVEEVTIPTTYTSAAGYDKNSQTFVYSFKDVPTSNNIDHWFKLPKTGAYGVFIFAIAGIVLIAASVFIYTRNNRKEEDKKRV</sequence>
<dbReference type="Gene3D" id="2.60.40.10">
    <property type="entry name" value="Immunoglobulins"/>
    <property type="match status" value="2"/>
</dbReference>
<accession>A0ABM6GJW8</accession>
<feature type="domain" description="SpaA-like prealbumin fold" evidence="3">
    <location>
        <begin position="71"/>
        <end position="172"/>
    </location>
</feature>
<evidence type="ECO:0000259" key="3">
    <source>
        <dbReference type="Pfam" id="PF17802"/>
    </source>
</evidence>
<keyword evidence="5" id="KW-1185">Reference proteome</keyword>
<dbReference type="InterPro" id="IPR013783">
    <property type="entry name" value="Ig-like_fold"/>
</dbReference>
<evidence type="ECO:0000256" key="2">
    <source>
        <dbReference type="SAM" id="SignalP"/>
    </source>
</evidence>
<proteinExistence type="predicted"/>
<dbReference type="EMBL" id="CP019058">
    <property type="protein sequence ID" value="APW18992.1"/>
    <property type="molecule type" value="Genomic_DNA"/>
</dbReference>
<keyword evidence="2" id="KW-0732">Signal</keyword>
<dbReference type="Pfam" id="PF17802">
    <property type="entry name" value="SpaA"/>
    <property type="match status" value="2"/>
</dbReference>
<feature type="signal peptide" evidence="2">
    <location>
        <begin position="1"/>
        <end position="29"/>
    </location>
</feature>
<evidence type="ECO:0000313" key="5">
    <source>
        <dbReference type="Proteomes" id="UP000186260"/>
    </source>
</evidence>
<organism evidence="4 5">
    <name type="scientific">Gardnerella swidsinskii</name>
    <dbReference type="NCBI Taxonomy" id="2792979"/>
    <lineage>
        <taxon>Bacteria</taxon>
        <taxon>Bacillati</taxon>
        <taxon>Actinomycetota</taxon>
        <taxon>Actinomycetes</taxon>
        <taxon>Bifidobacteriales</taxon>
        <taxon>Bifidobacteriaceae</taxon>
        <taxon>Gardnerella</taxon>
    </lineage>
</organism>
<protein>
    <submittedName>
        <fullName evidence="4">Peptidase</fullName>
    </submittedName>
</protein>
<dbReference type="Proteomes" id="UP000186260">
    <property type="component" value="Chromosome"/>
</dbReference>
<dbReference type="RefSeq" id="WP_076002946.1">
    <property type="nucleotide sequence ID" value="NZ_CP019058.1"/>
</dbReference>
<feature type="transmembrane region" description="Helical" evidence="1">
    <location>
        <begin position="511"/>
        <end position="533"/>
    </location>
</feature>
<keyword evidence="1" id="KW-1133">Transmembrane helix</keyword>
<dbReference type="InterPro" id="IPR041033">
    <property type="entry name" value="SpaA_PFL_dom_1"/>
</dbReference>
<gene>
    <name evidence="4" type="ORF">BVL65_05510</name>
</gene>
<keyword evidence="1" id="KW-0472">Membrane</keyword>
<dbReference type="InterPro" id="IPR048052">
    <property type="entry name" value="FM1-like"/>
</dbReference>
<name>A0ABM6GJW8_9BIFI</name>
<feature type="domain" description="SpaA-like prealbumin fold" evidence="3">
    <location>
        <begin position="374"/>
        <end position="473"/>
    </location>
</feature>
<reference evidence="5" key="1">
    <citation type="submission" date="2017-01" db="EMBL/GenBank/DDBJ databases">
        <title>Gardnerella vaginalis bacteremia associated with severe acute encephalopathy in a young female patient: Case Report and characterization of the isolate.</title>
        <authorList>
            <person name="Tankovic J."/>
            <person name="Timinskas A."/>
            <person name="Zilnyte M."/>
            <person name="Janulaitiene M."/>
            <person name="Zvirbliene A."/>
            <person name="Pleckaityte M."/>
        </authorList>
    </citation>
    <scope>NUCLEOTIDE SEQUENCE [LARGE SCALE GENOMIC DNA]</scope>
    <source>
        <strain evidence="5">GV37</strain>
    </source>
</reference>
<evidence type="ECO:0000313" key="4">
    <source>
        <dbReference type="EMBL" id="APW18992.1"/>
    </source>
</evidence>
<keyword evidence="1" id="KW-0812">Transmembrane</keyword>
<dbReference type="NCBIfam" id="NF033902">
    <property type="entry name" value="iso_D2_wall_anc"/>
    <property type="match status" value="1"/>
</dbReference>
<feature type="chain" id="PRO_5045511527" evidence="2">
    <location>
        <begin position="30"/>
        <end position="545"/>
    </location>
</feature>
<dbReference type="NCBIfam" id="TIGR01167">
    <property type="entry name" value="LPXTG_anchor"/>
    <property type="match status" value="1"/>
</dbReference>